<dbReference type="SMART" id="SM00864">
    <property type="entry name" value="Tubulin"/>
    <property type="match status" value="1"/>
</dbReference>
<feature type="domain" description="Tubulin/FtsZ GTPase" evidence="3">
    <location>
        <begin position="16"/>
        <end position="185"/>
    </location>
</feature>
<name>A0A6G8Q0J8_9ACTN</name>
<dbReference type="SUPFAM" id="SSF52490">
    <property type="entry name" value="Tubulin nucleotide-binding domain-like"/>
    <property type="match status" value="1"/>
</dbReference>
<sequence length="185" mass="19176">MKGWQMDIKRPRYAATIKVVGLGSGGAEAVNRLVGSELEGVDLVLIQANGVRSLAEYEADASIEIDEGVALLSETNGSLASAPHQVEGSEEEIREALEGADMIVLIAGEGDEPEVGAAPLVGQIAKESGALIAGVIANQPDHESPAGTARTEVGVQALREAVDMLVVVPDDTLLPGLFTALRGRK</sequence>
<dbReference type="GO" id="GO:0005525">
    <property type="term" value="F:GTP binding"/>
    <property type="evidence" value="ECO:0007669"/>
    <property type="project" value="UniProtKB-KW"/>
</dbReference>
<dbReference type="PANTHER" id="PTHR30314">
    <property type="entry name" value="CELL DIVISION PROTEIN FTSZ-RELATED"/>
    <property type="match status" value="1"/>
</dbReference>
<keyword evidence="1" id="KW-0547">Nucleotide-binding</keyword>
<dbReference type="Gene3D" id="3.40.50.1440">
    <property type="entry name" value="Tubulin/FtsZ, GTPase domain"/>
    <property type="match status" value="1"/>
</dbReference>
<dbReference type="KEGG" id="rmar:GBA65_17230"/>
<evidence type="ECO:0000313" key="4">
    <source>
        <dbReference type="EMBL" id="QIN79975.1"/>
    </source>
</evidence>
<organism evidence="4 5">
    <name type="scientific">Rubrobacter marinus</name>
    <dbReference type="NCBI Taxonomy" id="2653852"/>
    <lineage>
        <taxon>Bacteria</taxon>
        <taxon>Bacillati</taxon>
        <taxon>Actinomycetota</taxon>
        <taxon>Rubrobacteria</taxon>
        <taxon>Rubrobacterales</taxon>
        <taxon>Rubrobacteraceae</taxon>
        <taxon>Rubrobacter</taxon>
    </lineage>
</organism>
<dbReference type="PANTHER" id="PTHR30314:SF3">
    <property type="entry name" value="MITOCHONDRIAL DIVISION PROTEIN FSZA"/>
    <property type="match status" value="1"/>
</dbReference>
<dbReference type="InterPro" id="IPR036525">
    <property type="entry name" value="Tubulin/FtsZ_GTPase_sf"/>
</dbReference>
<dbReference type="Pfam" id="PF00091">
    <property type="entry name" value="Tubulin"/>
    <property type="match status" value="1"/>
</dbReference>
<dbReference type="GO" id="GO:0005737">
    <property type="term" value="C:cytoplasm"/>
    <property type="evidence" value="ECO:0007669"/>
    <property type="project" value="TreeGrafter"/>
</dbReference>
<protein>
    <recommendedName>
        <fullName evidence="3">Tubulin/FtsZ GTPase domain-containing protein</fullName>
    </recommendedName>
</protein>
<reference evidence="4 5" key="1">
    <citation type="submission" date="2019-10" db="EMBL/GenBank/DDBJ databases">
        <title>Rubrobacter sp nov SCSIO 52915 isolated from a deep-sea sediment in the South China Sea.</title>
        <authorList>
            <person name="Chen R.W."/>
        </authorList>
    </citation>
    <scope>NUCLEOTIDE SEQUENCE [LARGE SCALE GENOMIC DNA]</scope>
    <source>
        <strain evidence="4 5">SCSIO 52915</strain>
    </source>
</reference>
<evidence type="ECO:0000313" key="5">
    <source>
        <dbReference type="Proteomes" id="UP000502706"/>
    </source>
</evidence>
<dbReference type="AlphaFoldDB" id="A0A6G8Q0J8"/>
<dbReference type="EMBL" id="CP045121">
    <property type="protein sequence ID" value="QIN79975.1"/>
    <property type="molecule type" value="Genomic_DNA"/>
</dbReference>
<keyword evidence="2" id="KW-0342">GTP-binding</keyword>
<dbReference type="Proteomes" id="UP000502706">
    <property type="component" value="Chromosome"/>
</dbReference>
<evidence type="ECO:0000259" key="3">
    <source>
        <dbReference type="SMART" id="SM00864"/>
    </source>
</evidence>
<dbReference type="GO" id="GO:0003924">
    <property type="term" value="F:GTPase activity"/>
    <property type="evidence" value="ECO:0007669"/>
    <property type="project" value="InterPro"/>
</dbReference>
<keyword evidence="5" id="KW-1185">Reference proteome</keyword>
<evidence type="ECO:0000256" key="1">
    <source>
        <dbReference type="ARBA" id="ARBA00022741"/>
    </source>
</evidence>
<proteinExistence type="predicted"/>
<evidence type="ECO:0000256" key="2">
    <source>
        <dbReference type="ARBA" id="ARBA00023134"/>
    </source>
</evidence>
<dbReference type="InterPro" id="IPR003008">
    <property type="entry name" value="Tubulin_FtsZ_GTPase"/>
</dbReference>
<accession>A0A6G8Q0J8</accession>
<gene>
    <name evidence="4" type="ORF">GBA65_17230</name>
</gene>
<dbReference type="InterPro" id="IPR045061">
    <property type="entry name" value="FtsZ/CetZ"/>
</dbReference>
<dbReference type="GO" id="GO:0032153">
    <property type="term" value="C:cell division site"/>
    <property type="evidence" value="ECO:0007669"/>
    <property type="project" value="TreeGrafter"/>
</dbReference>
<dbReference type="GO" id="GO:0051301">
    <property type="term" value="P:cell division"/>
    <property type="evidence" value="ECO:0007669"/>
    <property type="project" value="TreeGrafter"/>
</dbReference>